<keyword evidence="8" id="KW-1185">Reference proteome</keyword>
<keyword evidence="4" id="KW-0560">Oxidoreductase</keyword>
<feature type="domain" description="Fatty acyl-CoA reductase C-terminal" evidence="5">
    <location>
        <begin position="404"/>
        <end position="501"/>
    </location>
</feature>
<dbReference type="SUPFAM" id="SSF51735">
    <property type="entry name" value="NAD(P)-binding Rossmann-fold domains"/>
    <property type="match status" value="1"/>
</dbReference>
<evidence type="ECO:0000256" key="4">
    <source>
        <dbReference type="RuleBase" id="RU363097"/>
    </source>
</evidence>
<evidence type="ECO:0000256" key="1">
    <source>
        <dbReference type="ARBA" id="ARBA00005928"/>
    </source>
</evidence>
<evidence type="ECO:0000256" key="2">
    <source>
        <dbReference type="ARBA" id="ARBA00022516"/>
    </source>
</evidence>
<name>A0A2H5QX02_CITUN</name>
<dbReference type="PANTHER" id="PTHR11011:SF99">
    <property type="entry name" value="FATTY ACYL-COA REDUCTASE 3"/>
    <property type="match status" value="1"/>
</dbReference>
<protein>
    <recommendedName>
        <fullName evidence="4">Fatty acyl-CoA reductase</fullName>
        <ecNumber evidence="4">1.2.1.84</ecNumber>
    </recommendedName>
</protein>
<dbReference type="PANTHER" id="PTHR11011">
    <property type="entry name" value="MALE STERILITY PROTEIN 2-RELATED"/>
    <property type="match status" value="1"/>
</dbReference>
<dbReference type="AlphaFoldDB" id="A0A2H5QX02"/>
<dbReference type="GO" id="GO:0102965">
    <property type="term" value="F:alcohol-forming long-chain fatty acyl-CoA reductase activity"/>
    <property type="evidence" value="ECO:0007669"/>
    <property type="project" value="UniProtKB-EC"/>
</dbReference>
<dbReference type="Gene3D" id="3.40.50.720">
    <property type="entry name" value="NAD(P)-binding Rossmann-like Domain"/>
    <property type="match status" value="1"/>
</dbReference>
<evidence type="ECO:0000259" key="6">
    <source>
        <dbReference type="Pfam" id="PF07993"/>
    </source>
</evidence>
<dbReference type="InterPro" id="IPR036291">
    <property type="entry name" value="NAD(P)-bd_dom_sf"/>
</dbReference>
<evidence type="ECO:0000256" key="3">
    <source>
        <dbReference type="ARBA" id="ARBA00023098"/>
    </source>
</evidence>
<dbReference type="GO" id="GO:0080019">
    <property type="term" value="F:alcohol-forming very long-chain fatty acyl-CoA reductase activity"/>
    <property type="evidence" value="ECO:0007669"/>
    <property type="project" value="InterPro"/>
</dbReference>
<keyword evidence="2 4" id="KW-0444">Lipid biosynthesis</keyword>
<comment type="caution">
    <text evidence="7">The sequence shown here is derived from an EMBL/GenBank/DDBJ whole genome shotgun (WGS) entry which is preliminary data.</text>
</comment>
<dbReference type="InterPro" id="IPR013120">
    <property type="entry name" value="FAR_NAD-bd"/>
</dbReference>
<sequence length="501" mass="57868">MCQSCHCHVETVSHALVECNRARKIWRYSNLAEELRGVHRCDIVWMLQFWPRQHAKVEGAEVAALLWAIWKARNKWRFEGKKENPLRVVANAEAIILRIQPNLKKLYLLIRAGDDKSAKQRMFRDVIEKDLFRVLRDTWGDSLDSFILEKVVAVPGDISYEDLGIKNSNLKEEMYRQIDLVINVAAITKFDERYDALLDTNIMGAFQVLSFAKNCTKMQMLVHLSSAYACGEKSGLIPENSFTMGEMLKWPRQLDIMAEKKLVEQKLNQLQTTGAAEDEVTSIMKDLGMERTIDSPLIAYGKGKIDCLLVNSQTIFDLIPADMVVNSMIMAMVANANNPSSQMIYHVGSSLRNPVQFFQIHEFVFHYFTKNPYIDKYGNPVIVGKFKVLDSPAKFHKYMAVRSVLPLKVLKLVNLVLCRRFDDICNELNRRLKLVMVLVNLYKPYMFFQGIFDDTNSEKLRRAMRESGMELDSFNFDPKSIDWEDYFLNVRIPGLLIYVVK</sequence>
<keyword evidence="4" id="KW-0521">NADP</keyword>
<dbReference type="Pfam" id="PF07993">
    <property type="entry name" value="NAD_binding_4"/>
    <property type="match status" value="1"/>
</dbReference>
<dbReference type="Pfam" id="PF03015">
    <property type="entry name" value="Sterile"/>
    <property type="match status" value="1"/>
</dbReference>
<dbReference type="Proteomes" id="UP000236630">
    <property type="component" value="Unassembled WGS sequence"/>
</dbReference>
<dbReference type="InterPro" id="IPR033640">
    <property type="entry name" value="FAR_C"/>
</dbReference>
<feature type="domain" description="Thioester reductase (TE)" evidence="6">
    <location>
        <begin position="96"/>
        <end position="270"/>
    </location>
</feature>
<accession>A0A2H5QX02</accession>
<dbReference type="STRING" id="55188.A0A2H5QX02"/>
<organism evidence="7 8">
    <name type="scientific">Citrus unshiu</name>
    <name type="common">Satsuma mandarin</name>
    <name type="synonym">Citrus nobilis var. unshiu</name>
    <dbReference type="NCBI Taxonomy" id="55188"/>
    <lineage>
        <taxon>Eukaryota</taxon>
        <taxon>Viridiplantae</taxon>
        <taxon>Streptophyta</taxon>
        <taxon>Embryophyta</taxon>
        <taxon>Tracheophyta</taxon>
        <taxon>Spermatophyta</taxon>
        <taxon>Magnoliopsida</taxon>
        <taxon>eudicotyledons</taxon>
        <taxon>Gunneridae</taxon>
        <taxon>Pentapetalae</taxon>
        <taxon>rosids</taxon>
        <taxon>malvids</taxon>
        <taxon>Sapindales</taxon>
        <taxon>Rutaceae</taxon>
        <taxon>Aurantioideae</taxon>
        <taxon>Citrus</taxon>
    </lineage>
</organism>
<comment type="catalytic activity">
    <reaction evidence="4">
        <text>a long-chain fatty acyl-CoA + 2 NADPH + 2 H(+) = a long-chain primary fatty alcohol + 2 NADP(+) + CoA</text>
        <dbReference type="Rhea" id="RHEA:52716"/>
        <dbReference type="ChEBI" id="CHEBI:15378"/>
        <dbReference type="ChEBI" id="CHEBI:57287"/>
        <dbReference type="ChEBI" id="CHEBI:57783"/>
        <dbReference type="ChEBI" id="CHEBI:58349"/>
        <dbReference type="ChEBI" id="CHEBI:77396"/>
        <dbReference type="ChEBI" id="CHEBI:83139"/>
        <dbReference type="EC" id="1.2.1.84"/>
    </reaction>
</comment>
<dbReference type="EMBL" id="BDQV01001115">
    <property type="protein sequence ID" value="GAY69150.1"/>
    <property type="molecule type" value="Genomic_DNA"/>
</dbReference>
<evidence type="ECO:0000313" key="8">
    <source>
        <dbReference type="Proteomes" id="UP000236630"/>
    </source>
</evidence>
<dbReference type="GO" id="GO:0035336">
    <property type="term" value="P:long-chain fatty-acyl-CoA metabolic process"/>
    <property type="evidence" value="ECO:0007669"/>
    <property type="project" value="TreeGrafter"/>
</dbReference>
<dbReference type="InterPro" id="IPR026055">
    <property type="entry name" value="FAR"/>
</dbReference>
<evidence type="ECO:0000313" key="7">
    <source>
        <dbReference type="EMBL" id="GAY69150.1"/>
    </source>
</evidence>
<keyword evidence="3 4" id="KW-0443">Lipid metabolism</keyword>
<comment type="function">
    <text evidence="4">Catalyzes the reduction of fatty acyl-CoA to fatty alcohols.</text>
</comment>
<comment type="similarity">
    <text evidence="1 4">Belongs to the fatty acyl-CoA reductase family.</text>
</comment>
<proteinExistence type="inferred from homology"/>
<evidence type="ECO:0000259" key="5">
    <source>
        <dbReference type="Pfam" id="PF03015"/>
    </source>
</evidence>
<reference evidence="7 8" key="1">
    <citation type="journal article" date="2017" name="Front. Genet.">
        <title>Draft sequencing of the heterozygous diploid genome of Satsuma (Citrus unshiu Marc.) using a hybrid assembly approach.</title>
        <authorList>
            <person name="Shimizu T."/>
            <person name="Tanizawa Y."/>
            <person name="Mochizuki T."/>
            <person name="Nagasaki H."/>
            <person name="Yoshioka T."/>
            <person name="Toyoda A."/>
            <person name="Fujiyama A."/>
            <person name="Kaminuma E."/>
            <person name="Nakamura Y."/>
        </authorList>
    </citation>
    <scope>NUCLEOTIDE SEQUENCE [LARGE SCALE GENOMIC DNA]</scope>
    <source>
        <strain evidence="8">cv. Miyagawa wase</strain>
    </source>
</reference>
<dbReference type="CDD" id="cd09071">
    <property type="entry name" value="FAR_C"/>
    <property type="match status" value="1"/>
</dbReference>
<dbReference type="GO" id="GO:0010345">
    <property type="term" value="P:suberin biosynthetic process"/>
    <property type="evidence" value="ECO:0007669"/>
    <property type="project" value="TreeGrafter"/>
</dbReference>
<dbReference type="EC" id="1.2.1.84" evidence="4"/>
<gene>
    <name evidence="7" type="ORF">CUMW_269820</name>
</gene>